<reference evidence="4" key="1">
    <citation type="submission" date="2014-09" db="EMBL/GenBank/DDBJ databases">
        <authorList>
            <person name="Gomez-Valero L."/>
        </authorList>
    </citation>
    <scope>NUCLEOTIDE SEQUENCE [LARGE SCALE GENOMIC DNA]</scope>
    <source>
        <strain evidence="4">ATCC700992</strain>
    </source>
</reference>
<keyword evidence="4" id="KW-1185">Reference proteome</keyword>
<protein>
    <submittedName>
        <fullName evidence="3">Putative IcmL</fullName>
    </submittedName>
</protein>
<dbReference type="HOGENOM" id="CLU_1494480_0_0_6"/>
<dbReference type="OrthoDB" id="5641224at2"/>
<proteinExistence type="predicted"/>
<dbReference type="KEGG" id="lfa:LFA_0175"/>
<dbReference type="CDD" id="cd16385">
    <property type="entry name" value="IcmL"/>
    <property type="match status" value="1"/>
</dbReference>
<dbReference type="Pfam" id="PF11393">
    <property type="entry name" value="T4BSS_DotI_IcmL"/>
    <property type="match status" value="1"/>
</dbReference>
<dbReference type="AlphaFoldDB" id="A0A098G2E6"/>
<dbReference type="EMBL" id="LN614827">
    <property type="protein sequence ID" value="CEG55655.1"/>
    <property type="molecule type" value="Genomic_DNA"/>
</dbReference>
<dbReference type="Proteomes" id="UP000032430">
    <property type="component" value="Chromosome I"/>
</dbReference>
<organism evidence="3 4">
    <name type="scientific">Legionella fallonii LLAP-10</name>
    <dbReference type="NCBI Taxonomy" id="1212491"/>
    <lineage>
        <taxon>Bacteria</taxon>
        <taxon>Pseudomonadati</taxon>
        <taxon>Pseudomonadota</taxon>
        <taxon>Gammaproteobacteria</taxon>
        <taxon>Legionellales</taxon>
        <taxon>Legionellaceae</taxon>
        <taxon>Legionella</taxon>
    </lineage>
</organism>
<accession>A0A098G2E6</accession>
<evidence type="ECO:0000256" key="1">
    <source>
        <dbReference type="SAM" id="MobiDB-lite"/>
    </source>
</evidence>
<feature type="region of interest" description="Disordered" evidence="1">
    <location>
        <begin position="160"/>
        <end position="181"/>
    </location>
</feature>
<evidence type="ECO:0000313" key="3">
    <source>
        <dbReference type="EMBL" id="CEG55655.1"/>
    </source>
</evidence>
<name>A0A098G2E6_9GAMM</name>
<keyword evidence="2" id="KW-0732">Signal</keyword>
<dbReference type="InterPro" id="IPR021055">
    <property type="entry name" value="T4BSS_IcmL/DotI"/>
</dbReference>
<evidence type="ECO:0000313" key="4">
    <source>
        <dbReference type="Proteomes" id="UP000032430"/>
    </source>
</evidence>
<feature type="signal peptide" evidence="2">
    <location>
        <begin position="1"/>
        <end position="22"/>
    </location>
</feature>
<dbReference type="RefSeq" id="WP_045094500.1">
    <property type="nucleotide sequence ID" value="NZ_LN614827.1"/>
</dbReference>
<feature type="chain" id="PRO_5001942578" evidence="2">
    <location>
        <begin position="23"/>
        <end position="181"/>
    </location>
</feature>
<sequence>MNKKTALLFALIGLLFSQFARATPDRTQLAVWANEAIIATYTINYKTFIQQQKEIAKYYSSNGWIAYSKALDASKLPEAIQKNQYDVTAVATQPPRLVTLDPTHWQATMTILVVYQNPQYQQRQNLKVVIGFTTAPSGQGVRGLSINSMQSTVISPPCQCPNEQPQAAPAATTPVTPGAGK</sequence>
<evidence type="ECO:0000256" key="2">
    <source>
        <dbReference type="SAM" id="SignalP"/>
    </source>
</evidence>
<gene>
    <name evidence="3" type="ORF">LFA_0175</name>
</gene>